<dbReference type="InterPro" id="IPR020843">
    <property type="entry name" value="ER"/>
</dbReference>
<sequence>MTGANARPSRTAAQRGAMERFKALVLEEQAGKVTTTISDLPRAALPEGEVTVRVAYSTLNYKDALAITGRGKIVRAYPMVPGIDFAGTVEESASPEFAPGDQVVLTGWGVGERHWGGLAEYARVKAAWLTRLPEGLTLQGSMGFGTAGLTAALCVLALEEAGVVLSEREVVVTGATGGVGSIAVALLARAGFNVTASTGRAAEHDYLRRLGARQIIDREELAAPSKRPLDSERWAGGIDTVGGATLAAILRATAYTGAVAACGLAGGTDLPTTVFPFILRGVRLLGVDSVLAAQGRREAAWARLARDFPAELLAEVTRTVPLAEAPALAAALLDGGVRGRIVVDIYG</sequence>
<evidence type="ECO:0000259" key="1">
    <source>
        <dbReference type="SMART" id="SM00829"/>
    </source>
</evidence>
<dbReference type="SUPFAM" id="SSF51735">
    <property type="entry name" value="NAD(P)-binding Rossmann-fold domains"/>
    <property type="match status" value="1"/>
</dbReference>
<dbReference type="Gene3D" id="3.90.180.10">
    <property type="entry name" value="Medium-chain alcohol dehydrogenases, catalytic domain"/>
    <property type="match status" value="1"/>
</dbReference>
<feature type="domain" description="Enoyl reductase (ER)" evidence="1">
    <location>
        <begin position="32"/>
        <end position="343"/>
    </location>
</feature>
<dbReference type="Pfam" id="PF08240">
    <property type="entry name" value="ADH_N"/>
    <property type="match status" value="1"/>
</dbReference>
<dbReference type="EMBL" id="CADCWN010000065">
    <property type="protein sequence ID" value="CAA9559542.1"/>
    <property type="molecule type" value="Genomic_DNA"/>
</dbReference>
<proteinExistence type="predicted"/>
<name>A0A6J4UW25_9BACT</name>
<protein>
    <submittedName>
        <fullName evidence="2">Acryloyl-CoA reductase AcuI/YhdH</fullName>
        <ecNumber evidence="2">1.3.1.84</ecNumber>
    </submittedName>
</protein>
<dbReference type="SUPFAM" id="SSF50129">
    <property type="entry name" value="GroES-like"/>
    <property type="match status" value="1"/>
</dbReference>
<dbReference type="EC" id="1.3.1.84" evidence="2"/>
<dbReference type="SMART" id="SM00829">
    <property type="entry name" value="PKS_ER"/>
    <property type="match status" value="1"/>
</dbReference>
<organism evidence="2">
    <name type="scientific">uncultured Thermomicrobiales bacterium</name>
    <dbReference type="NCBI Taxonomy" id="1645740"/>
    <lineage>
        <taxon>Bacteria</taxon>
        <taxon>Pseudomonadati</taxon>
        <taxon>Thermomicrobiota</taxon>
        <taxon>Thermomicrobia</taxon>
        <taxon>Thermomicrobiales</taxon>
        <taxon>environmental samples</taxon>
    </lineage>
</organism>
<dbReference type="CDD" id="cd08288">
    <property type="entry name" value="MDR_yhdh"/>
    <property type="match status" value="1"/>
</dbReference>
<dbReference type="NCBIfam" id="TIGR02823">
    <property type="entry name" value="oxido_YhdH"/>
    <property type="match status" value="1"/>
</dbReference>
<dbReference type="GO" id="GO:0043957">
    <property type="term" value="F:acryloyl-CoA reductase (NADPH) activity"/>
    <property type="evidence" value="ECO:0007669"/>
    <property type="project" value="UniProtKB-EC"/>
</dbReference>
<dbReference type="Gene3D" id="3.40.50.720">
    <property type="entry name" value="NAD(P)-binding Rossmann-like Domain"/>
    <property type="match status" value="1"/>
</dbReference>
<dbReference type="PANTHER" id="PTHR43677:SF1">
    <property type="entry name" value="ACRYLYL-COA REDUCTASE ACUI-RELATED"/>
    <property type="match status" value="1"/>
</dbReference>
<dbReference type="InterPro" id="IPR036291">
    <property type="entry name" value="NAD(P)-bd_dom_sf"/>
</dbReference>
<dbReference type="InterPro" id="IPR014188">
    <property type="entry name" value="Acrylyl-CoA_reductase_AcuI"/>
</dbReference>
<dbReference type="InterPro" id="IPR051397">
    <property type="entry name" value="Zn-ADH-like_protein"/>
</dbReference>
<keyword evidence="2" id="KW-0560">Oxidoreductase</keyword>
<dbReference type="Pfam" id="PF00107">
    <property type="entry name" value="ADH_zinc_N"/>
    <property type="match status" value="1"/>
</dbReference>
<gene>
    <name evidence="2" type="ORF">AVDCRST_MAG18-963</name>
</gene>
<dbReference type="PANTHER" id="PTHR43677">
    <property type="entry name" value="SHORT-CHAIN DEHYDROGENASE/REDUCTASE"/>
    <property type="match status" value="1"/>
</dbReference>
<dbReference type="InterPro" id="IPR011032">
    <property type="entry name" value="GroES-like_sf"/>
</dbReference>
<dbReference type="InterPro" id="IPR013154">
    <property type="entry name" value="ADH-like_N"/>
</dbReference>
<dbReference type="InterPro" id="IPR013149">
    <property type="entry name" value="ADH-like_C"/>
</dbReference>
<accession>A0A6J4UW25</accession>
<dbReference type="AlphaFoldDB" id="A0A6J4UW25"/>
<reference evidence="2" key="1">
    <citation type="submission" date="2020-02" db="EMBL/GenBank/DDBJ databases">
        <authorList>
            <person name="Meier V. D."/>
        </authorList>
    </citation>
    <scope>NUCLEOTIDE SEQUENCE</scope>
    <source>
        <strain evidence="2">AVDCRST_MAG18</strain>
    </source>
</reference>
<evidence type="ECO:0000313" key="2">
    <source>
        <dbReference type="EMBL" id="CAA9559542.1"/>
    </source>
</evidence>